<organism evidence="5 6">
    <name type="scientific">Candidatus Brennerbacteria bacterium CG11_big_fil_rev_8_21_14_0_20_43_10</name>
    <dbReference type="NCBI Taxonomy" id="1974523"/>
    <lineage>
        <taxon>Bacteria</taxon>
        <taxon>Candidatus Brenneribacteriota</taxon>
    </lineage>
</organism>
<dbReference type="InterPro" id="IPR052700">
    <property type="entry name" value="Carb_kinase_PfkB-like"/>
</dbReference>
<dbReference type="Proteomes" id="UP000236846">
    <property type="component" value="Unassembled WGS sequence"/>
</dbReference>
<feature type="domain" description="Carbohydrate kinase PfkB" evidence="4">
    <location>
        <begin position="17"/>
        <end position="273"/>
    </location>
</feature>
<dbReference type="Pfam" id="PF00294">
    <property type="entry name" value="PfkB"/>
    <property type="match status" value="1"/>
</dbReference>
<dbReference type="PROSITE" id="PS00584">
    <property type="entry name" value="PFKB_KINASES_2"/>
    <property type="match status" value="1"/>
</dbReference>
<name>A0A2H0PUT6_9BACT</name>
<evidence type="ECO:0000313" key="5">
    <source>
        <dbReference type="EMBL" id="PIR25787.1"/>
    </source>
</evidence>
<evidence type="ECO:0000313" key="6">
    <source>
        <dbReference type="Proteomes" id="UP000236846"/>
    </source>
</evidence>
<proteinExistence type="inferred from homology"/>
<dbReference type="InterPro" id="IPR002173">
    <property type="entry name" value="Carboh/pur_kinase_PfkB_CS"/>
</dbReference>
<dbReference type="SUPFAM" id="SSF53613">
    <property type="entry name" value="Ribokinase-like"/>
    <property type="match status" value="1"/>
</dbReference>
<keyword evidence="3" id="KW-0418">Kinase</keyword>
<dbReference type="AlphaFoldDB" id="A0A2H0PUT6"/>
<sequence>MKERLLVVGNLAKDIVSGEEKYGGSAANLALAVKNFGIRVGIMSVLGKDEFSTKYRDFLVQEGVDLSLTPNSLEQLPVCEVISRENSILSGIWHDNQCHSAMDEMEIGSGLKTDYDIVHLVSCPPGLAKRLASLKVELSYEPGPMLIEDPSYFDRVVAGSSSFIFMNKEEHQAALSYLEDLTLGGDDYQNLLALVVTLGAEGSRVYQRNQGGVTTLELPPIPVERVVDPTGAGDNFKAGFLVGYMRGRPIVECVQIGAEMGAACVMQKGGILPRDIVIRIREKYRL</sequence>
<keyword evidence="2" id="KW-0808">Transferase</keyword>
<dbReference type="InterPro" id="IPR011611">
    <property type="entry name" value="PfkB_dom"/>
</dbReference>
<reference evidence="5 6" key="1">
    <citation type="submission" date="2017-09" db="EMBL/GenBank/DDBJ databases">
        <title>Depth-based differentiation of microbial function through sediment-hosted aquifers and enrichment of novel symbionts in the deep terrestrial subsurface.</title>
        <authorList>
            <person name="Probst A.J."/>
            <person name="Ladd B."/>
            <person name="Jarett J.K."/>
            <person name="Geller-Mcgrath D.E."/>
            <person name="Sieber C.M."/>
            <person name="Emerson J.B."/>
            <person name="Anantharaman K."/>
            <person name="Thomas B.C."/>
            <person name="Malmstrom R."/>
            <person name="Stieglmeier M."/>
            <person name="Klingl A."/>
            <person name="Woyke T."/>
            <person name="Ryan C.M."/>
            <person name="Banfield J.F."/>
        </authorList>
    </citation>
    <scope>NUCLEOTIDE SEQUENCE [LARGE SCALE GENOMIC DNA]</scope>
    <source>
        <strain evidence="5">CG11_big_fil_rev_8_21_14_0_20_43_10</strain>
    </source>
</reference>
<dbReference type="EMBL" id="PCXE01000052">
    <property type="protein sequence ID" value="PIR25787.1"/>
    <property type="molecule type" value="Genomic_DNA"/>
</dbReference>
<dbReference type="InterPro" id="IPR029056">
    <property type="entry name" value="Ribokinase-like"/>
</dbReference>
<dbReference type="PANTHER" id="PTHR43320:SF3">
    <property type="entry name" value="CARBOHYDRATE KINASE PFKB DOMAIN-CONTAINING PROTEIN"/>
    <property type="match status" value="1"/>
</dbReference>
<dbReference type="Gene3D" id="3.40.1190.20">
    <property type="match status" value="1"/>
</dbReference>
<dbReference type="PANTHER" id="PTHR43320">
    <property type="entry name" value="SUGAR KINASE"/>
    <property type="match status" value="1"/>
</dbReference>
<evidence type="ECO:0000256" key="3">
    <source>
        <dbReference type="ARBA" id="ARBA00022777"/>
    </source>
</evidence>
<gene>
    <name evidence="5" type="ORF">COV41_02665</name>
</gene>
<evidence type="ECO:0000256" key="2">
    <source>
        <dbReference type="ARBA" id="ARBA00022679"/>
    </source>
</evidence>
<dbReference type="GO" id="GO:0016301">
    <property type="term" value="F:kinase activity"/>
    <property type="evidence" value="ECO:0007669"/>
    <property type="project" value="UniProtKB-KW"/>
</dbReference>
<protein>
    <recommendedName>
        <fullName evidence="4">Carbohydrate kinase PfkB domain-containing protein</fullName>
    </recommendedName>
</protein>
<comment type="caution">
    <text evidence="5">The sequence shown here is derived from an EMBL/GenBank/DDBJ whole genome shotgun (WGS) entry which is preliminary data.</text>
</comment>
<accession>A0A2H0PUT6</accession>
<evidence type="ECO:0000256" key="1">
    <source>
        <dbReference type="ARBA" id="ARBA00010688"/>
    </source>
</evidence>
<evidence type="ECO:0000259" key="4">
    <source>
        <dbReference type="Pfam" id="PF00294"/>
    </source>
</evidence>
<comment type="similarity">
    <text evidence="1">Belongs to the carbohydrate kinase PfkB family.</text>
</comment>